<accession>A0A9D1DX69</accession>
<sequence>MKSREKRAWVFYFGFWILAAAVFVVTGLWATETKRRIYTVEDRASYDRPAAYALYGYPDDLITCLRLADVVVRVRVAEEGKKGNTGTSYILRVDEVLMGSMN</sequence>
<evidence type="ECO:0000256" key="1">
    <source>
        <dbReference type="SAM" id="Phobius"/>
    </source>
</evidence>
<evidence type="ECO:0000313" key="3">
    <source>
        <dbReference type="Proteomes" id="UP000824241"/>
    </source>
</evidence>
<reference evidence="2" key="1">
    <citation type="submission" date="2020-10" db="EMBL/GenBank/DDBJ databases">
        <authorList>
            <person name="Gilroy R."/>
        </authorList>
    </citation>
    <scope>NUCLEOTIDE SEQUENCE</scope>
    <source>
        <strain evidence="2">CHK189-12415</strain>
    </source>
</reference>
<gene>
    <name evidence="2" type="ORF">IAB37_03675</name>
</gene>
<keyword evidence="1" id="KW-1133">Transmembrane helix</keyword>
<feature type="transmembrane region" description="Helical" evidence="1">
    <location>
        <begin position="9"/>
        <end position="30"/>
    </location>
</feature>
<keyword evidence="1" id="KW-0472">Membrane</keyword>
<reference evidence="2" key="2">
    <citation type="journal article" date="2021" name="PeerJ">
        <title>Extensive microbial diversity within the chicken gut microbiome revealed by metagenomics and culture.</title>
        <authorList>
            <person name="Gilroy R."/>
            <person name="Ravi A."/>
            <person name="Getino M."/>
            <person name="Pursley I."/>
            <person name="Horton D.L."/>
            <person name="Alikhan N.F."/>
            <person name="Baker D."/>
            <person name="Gharbi K."/>
            <person name="Hall N."/>
            <person name="Watson M."/>
            <person name="Adriaenssens E.M."/>
            <person name="Foster-Nyarko E."/>
            <person name="Jarju S."/>
            <person name="Secka A."/>
            <person name="Antonio M."/>
            <person name="Oren A."/>
            <person name="Chaudhuri R.R."/>
            <person name="La Ragione R."/>
            <person name="Hildebrand F."/>
            <person name="Pallen M.J."/>
        </authorList>
    </citation>
    <scope>NUCLEOTIDE SEQUENCE</scope>
    <source>
        <strain evidence="2">CHK189-12415</strain>
    </source>
</reference>
<keyword evidence="1" id="KW-0812">Transmembrane</keyword>
<dbReference type="EMBL" id="DVHA01000120">
    <property type="protein sequence ID" value="HIR60656.1"/>
    <property type="molecule type" value="Genomic_DNA"/>
</dbReference>
<protein>
    <submittedName>
        <fullName evidence="2">Uncharacterized protein</fullName>
    </submittedName>
</protein>
<organism evidence="2 3">
    <name type="scientific">Candidatus Faecivivens stercoravium</name>
    <dbReference type="NCBI Taxonomy" id="2840803"/>
    <lineage>
        <taxon>Bacteria</taxon>
        <taxon>Bacillati</taxon>
        <taxon>Bacillota</taxon>
        <taxon>Clostridia</taxon>
        <taxon>Eubacteriales</taxon>
        <taxon>Oscillospiraceae</taxon>
        <taxon>Oscillospiraceae incertae sedis</taxon>
        <taxon>Candidatus Faecivivens</taxon>
    </lineage>
</organism>
<comment type="caution">
    <text evidence="2">The sequence shown here is derived from an EMBL/GenBank/DDBJ whole genome shotgun (WGS) entry which is preliminary data.</text>
</comment>
<name>A0A9D1DX69_9FIRM</name>
<proteinExistence type="predicted"/>
<dbReference type="Proteomes" id="UP000824241">
    <property type="component" value="Unassembled WGS sequence"/>
</dbReference>
<evidence type="ECO:0000313" key="2">
    <source>
        <dbReference type="EMBL" id="HIR60656.1"/>
    </source>
</evidence>
<dbReference type="AlphaFoldDB" id="A0A9D1DX69"/>